<sequence>MEITGYLAPDEFWAMHDRLDQEVRDGAHQLPLFHFADWNGPVMLGSWQMDGSEGGVIHAHRNPPPPEAVRLSRVSDVEPLLQARRAALKAIRGEV</sequence>
<accession>A0A4Y3N7X5</accession>
<proteinExistence type="predicted"/>
<dbReference type="EMBL" id="BJMD01000001">
    <property type="protein sequence ID" value="GEB17333.1"/>
    <property type="molecule type" value="Genomic_DNA"/>
</dbReference>
<dbReference type="RefSeq" id="WP_141280633.1">
    <property type="nucleotide sequence ID" value="NZ_BAAAWK010000001.1"/>
</dbReference>
<dbReference type="Proteomes" id="UP000317715">
    <property type="component" value="Unassembled WGS sequence"/>
</dbReference>
<evidence type="ECO:0000313" key="1">
    <source>
        <dbReference type="EMBL" id="GEB17333.1"/>
    </source>
</evidence>
<dbReference type="GeneID" id="97302447"/>
<keyword evidence="2" id="KW-1185">Reference proteome</keyword>
<comment type="caution">
    <text evidence="1">The sequence shown here is derived from an EMBL/GenBank/DDBJ whole genome shotgun (WGS) entry which is preliminary data.</text>
</comment>
<gene>
    <name evidence="1" type="ORF">AAU01_00880</name>
</gene>
<protein>
    <submittedName>
        <fullName evidence="1">Uncharacterized protein</fullName>
    </submittedName>
</protein>
<dbReference type="OrthoDB" id="5124431at2"/>
<dbReference type="AlphaFoldDB" id="A0A4Y3N7X5"/>
<evidence type="ECO:0000313" key="2">
    <source>
        <dbReference type="Proteomes" id="UP000317715"/>
    </source>
</evidence>
<organism evidence="1 2">
    <name type="scientific">Paenarthrobacter aurescens</name>
    <name type="common">Arthrobacter aurescens</name>
    <dbReference type="NCBI Taxonomy" id="43663"/>
    <lineage>
        <taxon>Bacteria</taxon>
        <taxon>Bacillati</taxon>
        <taxon>Actinomycetota</taxon>
        <taxon>Actinomycetes</taxon>
        <taxon>Micrococcales</taxon>
        <taxon>Micrococcaceae</taxon>
        <taxon>Paenarthrobacter</taxon>
    </lineage>
</organism>
<reference evidence="1 2" key="1">
    <citation type="submission" date="2019-06" db="EMBL/GenBank/DDBJ databases">
        <title>Whole genome shotgun sequence of Paenarthrobacter aurescens NBRC 12136.</title>
        <authorList>
            <person name="Hosoyama A."/>
            <person name="Uohara A."/>
            <person name="Ohji S."/>
            <person name="Ichikawa N."/>
        </authorList>
    </citation>
    <scope>NUCLEOTIDE SEQUENCE [LARGE SCALE GENOMIC DNA]</scope>
    <source>
        <strain evidence="1 2">NBRC 12136</strain>
    </source>
</reference>
<name>A0A4Y3N7X5_PAEAU</name>